<dbReference type="Pfam" id="PF01269">
    <property type="entry name" value="Fibrillarin"/>
    <property type="match status" value="1"/>
</dbReference>
<keyword evidence="10" id="KW-0175">Coiled coil</keyword>
<reference evidence="14" key="1">
    <citation type="journal article" date="2020" name="Genome Biol.">
        <title>Gamete binning: chromosome-level and haplotype-resolved genome assembly enabled by high-throughput single-cell sequencing of gamete genomes.</title>
        <authorList>
            <person name="Campoy J.A."/>
            <person name="Sun H."/>
            <person name="Goel M."/>
            <person name="Jiao W.-B."/>
            <person name="Folz-Donahue K."/>
            <person name="Wang N."/>
            <person name="Rubio M."/>
            <person name="Liu C."/>
            <person name="Kukat C."/>
            <person name="Ruiz D."/>
            <person name="Huettel B."/>
            <person name="Schneeberger K."/>
        </authorList>
    </citation>
    <scope>NUCLEOTIDE SEQUENCE [LARGE SCALE GENOMIC DNA]</scope>
    <source>
        <strain evidence="14">cv. Rojo Pasion</strain>
    </source>
</reference>
<dbReference type="Pfam" id="PF03732">
    <property type="entry name" value="Retrotrans_gag"/>
    <property type="match status" value="1"/>
</dbReference>
<feature type="region of interest" description="Disordered" evidence="11">
    <location>
        <begin position="151"/>
        <end position="179"/>
    </location>
</feature>
<name>A0A6J5Y753_PRUAR</name>
<feature type="region of interest" description="Disordered" evidence="11">
    <location>
        <begin position="362"/>
        <end position="393"/>
    </location>
</feature>
<feature type="compositionally biased region" description="Polar residues" evidence="11">
    <location>
        <begin position="594"/>
        <end position="604"/>
    </location>
</feature>
<dbReference type="Gene3D" id="3.40.50.150">
    <property type="entry name" value="Vaccinia Virus protein VP39"/>
    <property type="match status" value="1"/>
</dbReference>
<dbReference type="PRINTS" id="PR00052">
    <property type="entry name" value="FIBRILLARIN"/>
</dbReference>
<comment type="similarity">
    <text evidence="2">Belongs to the methyltransferase superfamily. Fibrillarin family.</text>
</comment>
<dbReference type="GO" id="GO:0032040">
    <property type="term" value="C:small-subunit processome"/>
    <property type="evidence" value="ECO:0007669"/>
    <property type="project" value="TreeGrafter"/>
</dbReference>
<evidence type="ECO:0000256" key="6">
    <source>
        <dbReference type="ARBA" id="ARBA00022691"/>
    </source>
</evidence>
<keyword evidence="14" id="KW-1185">Reference proteome</keyword>
<evidence type="ECO:0000313" key="13">
    <source>
        <dbReference type="EMBL" id="CAB4319825.1"/>
    </source>
</evidence>
<evidence type="ECO:0000256" key="1">
    <source>
        <dbReference type="ARBA" id="ARBA00004604"/>
    </source>
</evidence>
<gene>
    <name evidence="13" type="ORF">ORAREDHAP_LOCUS47555</name>
</gene>
<dbReference type="Proteomes" id="UP000507245">
    <property type="component" value="Unassembled WGS sequence"/>
</dbReference>
<dbReference type="InterPro" id="IPR029063">
    <property type="entry name" value="SAM-dependent_MTases_sf"/>
</dbReference>
<evidence type="ECO:0000256" key="7">
    <source>
        <dbReference type="ARBA" id="ARBA00022884"/>
    </source>
</evidence>
<evidence type="ECO:0000256" key="5">
    <source>
        <dbReference type="ARBA" id="ARBA00022679"/>
    </source>
</evidence>
<evidence type="ECO:0000259" key="12">
    <source>
        <dbReference type="Pfam" id="PF03732"/>
    </source>
</evidence>
<dbReference type="InterPro" id="IPR000692">
    <property type="entry name" value="Fibrillarin"/>
</dbReference>
<keyword evidence="6" id="KW-0949">S-adenosyl-L-methionine</keyword>
<organism evidence="13 14">
    <name type="scientific">Prunus armeniaca</name>
    <name type="common">Apricot</name>
    <name type="synonym">Armeniaca vulgaris</name>
    <dbReference type="NCBI Taxonomy" id="36596"/>
    <lineage>
        <taxon>Eukaryota</taxon>
        <taxon>Viridiplantae</taxon>
        <taxon>Streptophyta</taxon>
        <taxon>Embryophyta</taxon>
        <taxon>Tracheophyta</taxon>
        <taxon>Spermatophyta</taxon>
        <taxon>Magnoliopsida</taxon>
        <taxon>eudicotyledons</taxon>
        <taxon>Gunneridae</taxon>
        <taxon>Pentapetalae</taxon>
        <taxon>rosids</taxon>
        <taxon>fabids</taxon>
        <taxon>Rosales</taxon>
        <taxon>Rosaceae</taxon>
        <taxon>Amygdaloideae</taxon>
        <taxon>Amygdaleae</taxon>
        <taxon>Prunus</taxon>
    </lineage>
</organism>
<feature type="region of interest" description="Disordered" evidence="11">
    <location>
        <begin position="862"/>
        <end position="894"/>
    </location>
</feature>
<dbReference type="AlphaFoldDB" id="A0A6J5Y753"/>
<dbReference type="OrthoDB" id="1166206at2759"/>
<evidence type="ECO:0000256" key="4">
    <source>
        <dbReference type="ARBA" id="ARBA00022603"/>
    </source>
</evidence>
<dbReference type="GO" id="GO:0000494">
    <property type="term" value="P:box C/D sno(s)RNA 3'-end processing"/>
    <property type="evidence" value="ECO:0007669"/>
    <property type="project" value="TreeGrafter"/>
</dbReference>
<dbReference type="EMBL" id="CAEKKB010000008">
    <property type="protein sequence ID" value="CAB4319825.1"/>
    <property type="molecule type" value="Genomic_DNA"/>
</dbReference>
<evidence type="ECO:0000256" key="3">
    <source>
        <dbReference type="ARBA" id="ARBA00022552"/>
    </source>
</evidence>
<dbReference type="GO" id="GO:1990259">
    <property type="term" value="F:histone H2AQ104 methyltransferase activity"/>
    <property type="evidence" value="ECO:0007669"/>
    <property type="project" value="TreeGrafter"/>
</dbReference>
<feature type="compositionally biased region" description="Basic and acidic residues" evidence="11">
    <location>
        <begin position="626"/>
        <end position="645"/>
    </location>
</feature>
<dbReference type="GO" id="GO:0008649">
    <property type="term" value="F:rRNA methyltransferase activity"/>
    <property type="evidence" value="ECO:0007669"/>
    <property type="project" value="TreeGrafter"/>
</dbReference>
<keyword evidence="9" id="KW-0687">Ribonucleoprotein</keyword>
<keyword evidence="3" id="KW-0698">rRNA processing</keyword>
<evidence type="ECO:0000256" key="9">
    <source>
        <dbReference type="ARBA" id="ARBA00023274"/>
    </source>
</evidence>
<proteinExistence type="inferred from homology"/>
<feature type="compositionally biased region" description="Basic and acidic residues" evidence="11">
    <location>
        <begin position="605"/>
        <end position="617"/>
    </location>
</feature>
<dbReference type="GO" id="GO:0031428">
    <property type="term" value="C:box C/D methylation guide snoRNP complex"/>
    <property type="evidence" value="ECO:0007669"/>
    <property type="project" value="TreeGrafter"/>
</dbReference>
<evidence type="ECO:0000313" key="14">
    <source>
        <dbReference type="Proteomes" id="UP000507245"/>
    </source>
</evidence>
<dbReference type="InterPro" id="IPR005162">
    <property type="entry name" value="Retrotrans_gag_dom"/>
</dbReference>
<dbReference type="Gene3D" id="3.30.200.20">
    <property type="entry name" value="Phosphorylase Kinase, domain 1"/>
    <property type="match status" value="1"/>
</dbReference>
<dbReference type="FunFam" id="3.30.200.20:FF:000056">
    <property type="entry name" value="Fibrillarin like 1"/>
    <property type="match status" value="1"/>
</dbReference>
<accession>A0A6J5Y753</accession>
<dbReference type="PANTHER" id="PTHR10335">
    <property type="entry name" value="RRNA 2-O-METHYLTRANSFERASE FIBRILLARIN"/>
    <property type="match status" value="1"/>
</dbReference>
<dbReference type="HAMAP" id="MF_00351">
    <property type="entry name" value="RNA_methyltransf_FlpA"/>
    <property type="match status" value="1"/>
</dbReference>
<sequence length="1140" mass="127396">MAPQVTIFFHKIETTKNACTKRVGFKKTFIVGESLFNCIVPKPIQRAKPQVTPKVVKTQLKKTLSKNALRNARKRAARALRKKEAKSQSIKAILSELSRTSSMVTASEKTASTLAVLTPKRTSATRFVQIMIGSIPVNLYPTDSALMTSIDETSDESQEDDSQENIEVQEAEPSSSPRAHVVESTLQEVYPCSHKGKSKAIIMKKKVVNIPHPQRKRVKTVVASKGQILIPQGAVPKPQDQSRSYVGPLTRYKSRDMMGMIVPELSSLNSARLDDYLQWNPLYDDPVSQTQENDCIASQGTKLHEGVESMQVMMTGSSNTEDQLPLIQEMMQDLRREMQQKLAEKDAEIALLSARLKGKDVIDEQDRGKTNESVTPEQQTKEEKAESSTSTISPNDIKALIAEGIREFQLSIAPPVQGYRKPFPSHYDAIPFPKGYQRPIFDKFDGISSSPHEHLAHFYSACGETSQSDALLVRQFVQSLKGSAFTWYTQLPPGSILTWDDMQKAFLAQFVSSKKKVSIMDLAQTTQKPGKNANDFIMRWRSLNLQCPEKITEQSAVQMCYNNLIPDIATFVAIAEPQSFDALVSKASNVERQIARQKSASQKNQFREKKNDKKSAKGESLATFVKTEKKNDKGQSKDPPKRLTLKERKKVKYSFDDEDVEEIFDQLLASKGITLPESKRPAEANKTNDPKYCRYHRLISHTLKDCYILKDKIQELLNNGGLVIDSSSQHHSATANMIEEKLTFTTALLSEVKFAGTNTDNGGTIVHACPKAPWFSDLQIPTLHELMVAPSLEIWEDSSANESAEGWKTFVKRAKHMAKHFPPNHKSVTHPGVKIRGMPTLKNKRKKKRVQKKVQIPQEYEYEQPGTKQALSRGGSDSGIRGRGDGRRCGRGGGRFNGGIGGMMGGKRVVVVPHGHKGVFIAKGKEEHLLTKSLVPREAVYNEKRISVKNEDGTKDQYRIWNPFCSKLAAAIRIGVYDISIMHGTRVLYLGAASGTTVSHVSDIVGLTGFVFAVEFSHRSGRDLINMAMTRRNVIPIIEDAKHPAKYRMLVGMVDVIFFDVAQPDQGRILALNASHFLKAGGHFIMSIEANCIESTVSAETLYKSEMKRLEADEFDPLERVSLEPYEHDHHFVFGSYCVP</sequence>
<dbReference type="GO" id="GO:0003723">
    <property type="term" value="F:RNA binding"/>
    <property type="evidence" value="ECO:0007669"/>
    <property type="project" value="UniProtKB-KW"/>
</dbReference>
<feature type="region of interest" description="Disordered" evidence="11">
    <location>
        <begin position="594"/>
        <end position="645"/>
    </location>
</feature>
<protein>
    <recommendedName>
        <fullName evidence="12">Retrotransposon gag domain-containing protein</fullName>
    </recommendedName>
</protein>
<dbReference type="PANTHER" id="PTHR10335:SF0">
    <property type="entry name" value="RRNA 2'-O-METHYLTRANSFERASE FIBRILLARIN 1-RELATED"/>
    <property type="match status" value="1"/>
</dbReference>
<feature type="coiled-coil region" evidence="10">
    <location>
        <begin position="324"/>
        <end position="355"/>
    </location>
</feature>
<dbReference type="SMART" id="SM01206">
    <property type="entry name" value="Fibrillarin"/>
    <property type="match status" value="1"/>
</dbReference>
<evidence type="ECO:0000256" key="10">
    <source>
        <dbReference type="SAM" id="Coils"/>
    </source>
</evidence>
<keyword evidence="7" id="KW-0694">RNA-binding</keyword>
<keyword evidence="8" id="KW-0539">Nucleus</keyword>
<feature type="compositionally biased region" description="Acidic residues" evidence="11">
    <location>
        <begin position="152"/>
        <end position="170"/>
    </location>
</feature>
<dbReference type="SUPFAM" id="SSF53335">
    <property type="entry name" value="S-adenosyl-L-methionine-dependent methyltransferases"/>
    <property type="match status" value="1"/>
</dbReference>
<feature type="domain" description="Retrotransposon gag" evidence="12">
    <location>
        <begin position="476"/>
        <end position="563"/>
    </location>
</feature>
<comment type="subcellular location">
    <subcellularLocation>
        <location evidence="1">Nucleus</location>
        <location evidence="1">Nucleolus</location>
    </subcellularLocation>
</comment>
<evidence type="ECO:0000256" key="8">
    <source>
        <dbReference type="ARBA" id="ARBA00023242"/>
    </source>
</evidence>
<dbReference type="NCBIfam" id="NF003276">
    <property type="entry name" value="PRK04266.1-2"/>
    <property type="match status" value="1"/>
</dbReference>
<evidence type="ECO:0000256" key="2">
    <source>
        <dbReference type="ARBA" id="ARBA00010632"/>
    </source>
</evidence>
<evidence type="ECO:0000256" key="11">
    <source>
        <dbReference type="SAM" id="MobiDB-lite"/>
    </source>
</evidence>
<keyword evidence="4" id="KW-0489">Methyltransferase</keyword>
<keyword evidence="5" id="KW-0808">Transferase</keyword>